<keyword evidence="1" id="KW-0812">Transmembrane</keyword>
<dbReference type="RefSeq" id="WP_163605977.1">
    <property type="nucleotide sequence ID" value="NZ_JAABOO010000001.1"/>
</dbReference>
<comment type="caution">
    <text evidence="2">The sequence shown here is derived from an EMBL/GenBank/DDBJ whole genome shotgun (WGS) entry which is preliminary data.</text>
</comment>
<evidence type="ECO:0000256" key="1">
    <source>
        <dbReference type="SAM" id="Phobius"/>
    </source>
</evidence>
<evidence type="ECO:0000313" key="2">
    <source>
        <dbReference type="EMBL" id="NER12973.1"/>
    </source>
</evidence>
<accession>A0A6P0UQ04</accession>
<dbReference type="AlphaFoldDB" id="A0A6P0UQ04"/>
<protein>
    <recommendedName>
        <fullName evidence="4">Type II secretion system protein</fullName>
    </recommendedName>
</protein>
<sequence length="113" mass="13286">MAVLRKIKASTLMETMVATVLIVIVFIIASLTLNNTFNNSISNNTHQIENYLHKLEYQYKNHLIKLPFEEEFGKWDILIEIEKEAGREIALIEAVNKETKKELKRKLRLEEER</sequence>
<dbReference type="Proteomes" id="UP000468581">
    <property type="component" value="Unassembled WGS sequence"/>
</dbReference>
<feature type="transmembrane region" description="Helical" evidence="1">
    <location>
        <begin position="12"/>
        <end position="33"/>
    </location>
</feature>
<evidence type="ECO:0000313" key="3">
    <source>
        <dbReference type="Proteomes" id="UP000468581"/>
    </source>
</evidence>
<dbReference type="EMBL" id="JAABOO010000001">
    <property type="protein sequence ID" value="NER12973.1"/>
    <property type="molecule type" value="Genomic_DNA"/>
</dbReference>
<gene>
    <name evidence="2" type="ORF">GWK08_05950</name>
</gene>
<proteinExistence type="predicted"/>
<keyword evidence="3" id="KW-1185">Reference proteome</keyword>
<evidence type="ECO:0008006" key="4">
    <source>
        <dbReference type="Google" id="ProtNLM"/>
    </source>
</evidence>
<keyword evidence="1" id="KW-0472">Membrane</keyword>
<reference evidence="2 3" key="1">
    <citation type="submission" date="2020-01" db="EMBL/GenBank/DDBJ databases">
        <title>Leptobacterium flavescens.</title>
        <authorList>
            <person name="Wang G."/>
        </authorList>
    </citation>
    <scope>NUCLEOTIDE SEQUENCE [LARGE SCALE GENOMIC DNA]</scope>
    <source>
        <strain evidence="2 3">KCTC 22160</strain>
    </source>
</reference>
<name>A0A6P0UQ04_9FLAO</name>
<organism evidence="2 3">
    <name type="scientific">Leptobacterium flavescens</name>
    <dbReference type="NCBI Taxonomy" id="472055"/>
    <lineage>
        <taxon>Bacteria</taxon>
        <taxon>Pseudomonadati</taxon>
        <taxon>Bacteroidota</taxon>
        <taxon>Flavobacteriia</taxon>
        <taxon>Flavobacteriales</taxon>
        <taxon>Flavobacteriaceae</taxon>
        <taxon>Leptobacterium</taxon>
    </lineage>
</organism>
<keyword evidence="1" id="KW-1133">Transmembrane helix</keyword>